<dbReference type="Proteomes" id="UP000265520">
    <property type="component" value="Unassembled WGS sequence"/>
</dbReference>
<name>A0A392SKI3_9FABA</name>
<sequence length="59" mass="6790">MPETARYTALVAKNTKQATADMSKVLQVELEVEEEKVEKITGSERNQYGLFSKEFTKRH</sequence>
<accession>A0A392SKI3</accession>
<protein>
    <submittedName>
        <fullName evidence="1">Phosphate transporter</fullName>
    </submittedName>
</protein>
<keyword evidence="2" id="KW-1185">Reference proteome</keyword>
<dbReference type="EMBL" id="LXQA010400272">
    <property type="protein sequence ID" value="MCI49373.1"/>
    <property type="molecule type" value="Genomic_DNA"/>
</dbReference>
<dbReference type="AlphaFoldDB" id="A0A392SKI3"/>
<evidence type="ECO:0000313" key="1">
    <source>
        <dbReference type="EMBL" id="MCI49373.1"/>
    </source>
</evidence>
<organism evidence="1 2">
    <name type="scientific">Trifolium medium</name>
    <dbReference type="NCBI Taxonomy" id="97028"/>
    <lineage>
        <taxon>Eukaryota</taxon>
        <taxon>Viridiplantae</taxon>
        <taxon>Streptophyta</taxon>
        <taxon>Embryophyta</taxon>
        <taxon>Tracheophyta</taxon>
        <taxon>Spermatophyta</taxon>
        <taxon>Magnoliopsida</taxon>
        <taxon>eudicotyledons</taxon>
        <taxon>Gunneridae</taxon>
        <taxon>Pentapetalae</taxon>
        <taxon>rosids</taxon>
        <taxon>fabids</taxon>
        <taxon>Fabales</taxon>
        <taxon>Fabaceae</taxon>
        <taxon>Papilionoideae</taxon>
        <taxon>50 kb inversion clade</taxon>
        <taxon>NPAAA clade</taxon>
        <taxon>Hologalegina</taxon>
        <taxon>IRL clade</taxon>
        <taxon>Trifolieae</taxon>
        <taxon>Trifolium</taxon>
    </lineage>
</organism>
<evidence type="ECO:0000313" key="2">
    <source>
        <dbReference type="Proteomes" id="UP000265520"/>
    </source>
</evidence>
<feature type="non-terminal residue" evidence="1">
    <location>
        <position position="59"/>
    </location>
</feature>
<proteinExistence type="predicted"/>
<reference evidence="1 2" key="1">
    <citation type="journal article" date="2018" name="Front. Plant Sci.">
        <title>Red Clover (Trifolium pratense) and Zigzag Clover (T. medium) - A Picture of Genomic Similarities and Differences.</title>
        <authorList>
            <person name="Dluhosova J."/>
            <person name="Istvanek J."/>
            <person name="Nedelnik J."/>
            <person name="Repkova J."/>
        </authorList>
    </citation>
    <scope>NUCLEOTIDE SEQUENCE [LARGE SCALE GENOMIC DNA]</scope>
    <source>
        <strain evidence="2">cv. 10/8</strain>
        <tissue evidence="1">Leaf</tissue>
    </source>
</reference>
<comment type="caution">
    <text evidence="1">The sequence shown here is derived from an EMBL/GenBank/DDBJ whole genome shotgun (WGS) entry which is preliminary data.</text>
</comment>